<dbReference type="PANTHER" id="PTHR30457:SF0">
    <property type="entry name" value="PHOSPHATASE, PUTATIVE (AFU_ORTHOLOGUE AFUA_4G01070)-RELATED"/>
    <property type="match status" value="1"/>
</dbReference>
<evidence type="ECO:0000256" key="9">
    <source>
        <dbReference type="HAMAP-Rule" id="MF_00060"/>
    </source>
</evidence>
<feature type="binding site" evidence="9">
    <location>
        <position position="43"/>
    </location>
    <ligand>
        <name>a divalent metal cation</name>
        <dbReference type="ChEBI" id="CHEBI:60240"/>
    </ligand>
</feature>
<dbReference type="EC" id="3.1.3.5" evidence="9"/>
<proteinExistence type="inferred from homology"/>
<comment type="similarity">
    <text evidence="4 9">Belongs to the SurE nucleotidase family.</text>
</comment>
<keyword evidence="7 9" id="KW-0547">Nucleotide-binding</keyword>
<feature type="domain" description="Survival protein SurE-like phosphatase/nucleotidase" evidence="10">
    <location>
        <begin position="7"/>
        <end position="194"/>
    </location>
</feature>
<keyword evidence="6 9" id="KW-0479">Metal-binding</keyword>
<dbReference type="GO" id="GO:0008253">
    <property type="term" value="F:5'-nucleotidase activity"/>
    <property type="evidence" value="ECO:0007669"/>
    <property type="project" value="UniProtKB-UniRule"/>
</dbReference>
<dbReference type="NCBIfam" id="TIGR00087">
    <property type="entry name" value="surE"/>
    <property type="match status" value="1"/>
</dbReference>
<dbReference type="FunFam" id="3.40.1210.10:FF:000001">
    <property type="entry name" value="5'/3'-nucleotidase SurE"/>
    <property type="match status" value="1"/>
</dbReference>
<comment type="cofactor">
    <cofactor evidence="2">
        <name>Mg(2+)</name>
        <dbReference type="ChEBI" id="CHEBI:18420"/>
    </cofactor>
</comment>
<evidence type="ECO:0000256" key="6">
    <source>
        <dbReference type="ARBA" id="ARBA00022723"/>
    </source>
</evidence>
<feature type="binding site" evidence="9">
    <location>
        <position position="12"/>
    </location>
    <ligand>
        <name>a divalent metal cation</name>
        <dbReference type="ChEBI" id="CHEBI:60240"/>
    </ligand>
</feature>
<evidence type="ECO:0000256" key="7">
    <source>
        <dbReference type="ARBA" id="ARBA00022741"/>
    </source>
</evidence>
<keyword evidence="8 9" id="KW-0378">Hydrolase</keyword>
<comment type="subcellular location">
    <subcellularLocation>
        <location evidence="3 9">Cytoplasm</location>
    </subcellularLocation>
</comment>
<dbReference type="EMBL" id="VNIA01000001">
    <property type="protein sequence ID" value="TYQ00475.1"/>
    <property type="molecule type" value="Genomic_DNA"/>
</dbReference>
<evidence type="ECO:0000256" key="2">
    <source>
        <dbReference type="ARBA" id="ARBA00001946"/>
    </source>
</evidence>
<name>A0A5S5DXM2_9FLAO</name>
<dbReference type="GO" id="GO:0000166">
    <property type="term" value="F:nucleotide binding"/>
    <property type="evidence" value="ECO:0007669"/>
    <property type="project" value="UniProtKB-KW"/>
</dbReference>
<dbReference type="GO" id="GO:0046872">
    <property type="term" value="F:metal ion binding"/>
    <property type="evidence" value="ECO:0007669"/>
    <property type="project" value="UniProtKB-UniRule"/>
</dbReference>
<keyword evidence="12" id="KW-1185">Reference proteome</keyword>
<dbReference type="InterPro" id="IPR002828">
    <property type="entry name" value="SurE-like_Pase/nucleotidase"/>
</dbReference>
<evidence type="ECO:0000256" key="4">
    <source>
        <dbReference type="ARBA" id="ARBA00011062"/>
    </source>
</evidence>
<dbReference type="RefSeq" id="WP_148869447.1">
    <property type="nucleotide sequence ID" value="NZ_VNIA01000001.1"/>
</dbReference>
<sequence>MREKPLILVTNDDGITAPGIRMLIKIMNTIGDVVVVAPDNPQSGMGHAITVNNVLHCDPTTVDDGPQLEYSCSGTPADCVKMAKNEILNKTPDLCVSGINHGANSSINVIYSGTMSAAVEAGIEGIPAIGFSLLDYEWNANFNECKEFVKKIALNVLLNGLPDGVVLNVNIPNLKKEEIKGVKVCRQANGNWKEDFDKRKSPFGKEYYWLSGEFVNKDKGQDTDIWALENGYISLVPVQFDMTAHHAIQKLNTWDL</sequence>
<dbReference type="InterPro" id="IPR036523">
    <property type="entry name" value="SurE-like_sf"/>
</dbReference>
<dbReference type="AlphaFoldDB" id="A0A5S5DXM2"/>
<comment type="caution">
    <text evidence="11">The sequence shown here is derived from an EMBL/GenBank/DDBJ whole genome shotgun (WGS) entry which is preliminary data.</text>
</comment>
<feature type="binding site" evidence="9">
    <location>
        <position position="13"/>
    </location>
    <ligand>
        <name>a divalent metal cation</name>
        <dbReference type="ChEBI" id="CHEBI:60240"/>
    </ligand>
</feature>
<keyword evidence="5 9" id="KW-0963">Cytoplasm</keyword>
<dbReference type="HAMAP" id="MF_00060">
    <property type="entry name" value="SurE"/>
    <property type="match status" value="1"/>
</dbReference>
<dbReference type="OrthoDB" id="9780815at2"/>
<evidence type="ECO:0000256" key="8">
    <source>
        <dbReference type="ARBA" id="ARBA00022801"/>
    </source>
</evidence>
<feature type="binding site" evidence="9">
    <location>
        <position position="100"/>
    </location>
    <ligand>
        <name>a divalent metal cation</name>
        <dbReference type="ChEBI" id="CHEBI:60240"/>
    </ligand>
</feature>
<comment type="catalytic activity">
    <reaction evidence="1 9">
        <text>a ribonucleoside 5'-phosphate + H2O = a ribonucleoside + phosphate</text>
        <dbReference type="Rhea" id="RHEA:12484"/>
        <dbReference type="ChEBI" id="CHEBI:15377"/>
        <dbReference type="ChEBI" id="CHEBI:18254"/>
        <dbReference type="ChEBI" id="CHEBI:43474"/>
        <dbReference type="ChEBI" id="CHEBI:58043"/>
        <dbReference type="EC" id="3.1.3.5"/>
    </reaction>
</comment>
<dbReference type="NCBIfam" id="NF001492">
    <property type="entry name" value="PRK00346.2-2"/>
    <property type="match status" value="1"/>
</dbReference>
<comment type="function">
    <text evidence="9">Nucleotidase that shows phosphatase activity on nucleoside 5'-monophosphates.</text>
</comment>
<protein>
    <recommendedName>
        <fullName evidence="9">5'-nucleotidase SurE</fullName>
        <ecNumber evidence="9">3.1.3.5</ecNumber>
    </recommendedName>
    <alternativeName>
        <fullName evidence="9">Nucleoside 5'-monophosphate phosphohydrolase</fullName>
    </alternativeName>
</protein>
<evidence type="ECO:0000256" key="5">
    <source>
        <dbReference type="ARBA" id="ARBA00022490"/>
    </source>
</evidence>
<evidence type="ECO:0000256" key="1">
    <source>
        <dbReference type="ARBA" id="ARBA00000815"/>
    </source>
</evidence>
<evidence type="ECO:0000256" key="3">
    <source>
        <dbReference type="ARBA" id="ARBA00004496"/>
    </source>
</evidence>
<dbReference type="PANTHER" id="PTHR30457">
    <property type="entry name" value="5'-NUCLEOTIDASE SURE"/>
    <property type="match status" value="1"/>
</dbReference>
<evidence type="ECO:0000259" key="10">
    <source>
        <dbReference type="Pfam" id="PF01975"/>
    </source>
</evidence>
<organism evidence="11 12">
    <name type="scientific">Tenacibaculum adriaticum</name>
    <dbReference type="NCBI Taxonomy" id="413713"/>
    <lineage>
        <taxon>Bacteria</taxon>
        <taxon>Pseudomonadati</taxon>
        <taxon>Bacteroidota</taxon>
        <taxon>Flavobacteriia</taxon>
        <taxon>Flavobacteriales</taxon>
        <taxon>Flavobacteriaceae</taxon>
        <taxon>Tenacibaculum</taxon>
    </lineage>
</organism>
<dbReference type="GO" id="GO:0005737">
    <property type="term" value="C:cytoplasm"/>
    <property type="evidence" value="ECO:0007669"/>
    <property type="project" value="UniProtKB-SubCell"/>
</dbReference>
<dbReference type="SUPFAM" id="SSF64167">
    <property type="entry name" value="SurE-like"/>
    <property type="match status" value="1"/>
</dbReference>
<dbReference type="Proteomes" id="UP000323136">
    <property type="component" value="Unassembled WGS sequence"/>
</dbReference>
<reference evidence="11 12" key="1">
    <citation type="submission" date="2019-07" db="EMBL/GenBank/DDBJ databases">
        <title>Genomic Encyclopedia of Type Strains, Phase IV (KMG-IV): sequencing the most valuable type-strain genomes for metagenomic binning, comparative biology and taxonomic classification.</title>
        <authorList>
            <person name="Goeker M."/>
        </authorList>
    </citation>
    <scope>NUCLEOTIDE SEQUENCE [LARGE SCALE GENOMIC DNA]</scope>
    <source>
        <strain evidence="11 12">DSM 18961</strain>
    </source>
</reference>
<dbReference type="InterPro" id="IPR030048">
    <property type="entry name" value="SurE"/>
</dbReference>
<evidence type="ECO:0000313" key="12">
    <source>
        <dbReference type="Proteomes" id="UP000323136"/>
    </source>
</evidence>
<gene>
    <name evidence="9" type="primary">surE</name>
    <name evidence="11" type="ORF">C7447_1011091</name>
</gene>
<dbReference type="NCBIfam" id="NF001490">
    <property type="entry name" value="PRK00346.1-4"/>
    <property type="match status" value="1"/>
</dbReference>
<dbReference type="Pfam" id="PF01975">
    <property type="entry name" value="SurE"/>
    <property type="match status" value="1"/>
</dbReference>
<accession>A0A5S5DXM2</accession>
<comment type="cofactor">
    <cofactor evidence="9">
        <name>a divalent metal cation</name>
        <dbReference type="ChEBI" id="CHEBI:60240"/>
    </cofactor>
    <text evidence="9">Binds 1 divalent metal cation per subunit.</text>
</comment>
<evidence type="ECO:0000313" key="11">
    <source>
        <dbReference type="EMBL" id="TYQ00475.1"/>
    </source>
</evidence>
<dbReference type="Gene3D" id="3.40.1210.10">
    <property type="entry name" value="Survival protein SurE-like phosphatase/nucleotidase"/>
    <property type="match status" value="1"/>
</dbReference>